<dbReference type="InterPro" id="IPR001452">
    <property type="entry name" value="SH3_domain"/>
</dbReference>
<dbReference type="AlphaFoldDB" id="A0A0L0DF28"/>
<evidence type="ECO:0000313" key="6">
    <source>
        <dbReference type="Proteomes" id="UP000054408"/>
    </source>
</evidence>
<dbReference type="PRINTS" id="PR00452">
    <property type="entry name" value="SH3DOMAIN"/>
</dbReference>
<dbReference type="EMBL" id="GL349463">
    <property type="protein sequence ID" value="KNC50947.1"/>
    <property type="molecule type" value="Genomic_DNA"/>
</dbReference>
<dbReference type="STRING" id="461836.A0A0L0DF28"/>
<evidence type="ECO:0000256" key="2">
    <source>
        <dbReference type="PROSITE-ProRule" id="PRU00192"/>
    </source>
</evidence>
<feature type="region of interest" description="Disordered" evidence="3">
    <location>
        <begin position="90"/>
        <end position="129"/>
    </location>
</feature>
<dbReference type="SMART" id="SM00326">
    <property type="entry name" value="SH3"/>
    <property type="match status" value="1"/>
</dbReference>
<feature type="compositionally biased region" description="Acidic residues" evidence="3">
    <location>
        <begin position="24"/>
        <end position="36"/>
    </location>
</feature>
<dbReference type="Gene3D" id="2.30.30.40">
    <property type="entry name" value="SH3 Domains"/>
    <property type="match status" value="1"/>
</dbReference>
<feature type="domain" description="SH3" evidence="4">
    <location>
        <begin position="128"/>
        <end position="184"/>
    </location>
</feature>
<reference evidence="5 6" key="1">
    <citation type="submission" date="2010-05" db="EMBL/GenBank/DDBJ databases">
        <title>The Genome Sequence of Thecamonas trahens ATCC 50062.</title>
        <authorList>
            <consortium name="The Broad Institute Genome Sequencing Platform"/>
            <person name="Russ C."/>
            <person name="Cuomo C."/>
            <person name="Shea T."/>
            <person name="Young S.K."/>
            <person name="Zeng Q."/>
            <person name="Koehrsen M."/>
            <person name="Haas B."/>
            <person name="Borodovsky M."/>
            <person name="Guigo R."/>
            <person name="Alvarado L."/>
            <person name="Berlin A."/>
            <person name="Bochicchio J."/>
            <person name="Borenstein D."/>
            <person name="Chapman S."/>
            <person name="Chen Z."/>
            <person name="Freedman E."/>
            <person name="Gellesch M."/>
            <person name="Goldberg J."/>
            <person name="Griggs A."/>
            <person name="Gujja S."/>
            <person name="Heilman E."/>
            <person name="Heiman D."/>
            <person name="Hepburn T."/>
            <person name="Howarth C."/>
            <person name="Jen D."/>
            <person name="Larson L."/>
            <person name="Mehta T."/>
            <person name="Park D."/>
            <person name="Pearson M."/>
            <person name="Roberts A."/>
            <person name="Saif S."/>
            <person name="Shenoy N."/>
            <person name="Sisk P."/>
            <person name="Stolte C."/>
            <person name="Sykes S."/>
            <person name="Thomson T."/>
            <person name="Walk T."/>
            <person name="White J."/>
            <person name="Yandava C."/>
            <person name="Burger G."/>
            <person name="Gray M.W."/>
            <person name="Holland P.W.H."/>
            <person name="King N."/>
            <person name="Lang F.B.F."/>
            <person name="Roger A.J."/>
            <person name="Ruiz-Trillo I."/>
            <person name="Lander E."/>
            <person name="Nusbaum C."/>
        </authorList>
    </citation>
    <scope>NUCLEOTIDE SEQUENCE [LARGE SCALE GENOMIC DNA]</scope>
    <source>
        <strain evidence="5 6">ATCC 50062</strain>
    </source>
</reference>
<dbReference type="SUPFAM" id="SSF50044">
    <property type="entry name" value="SH3-domain"/>
    <property type="match status" value="1"/>
</dbReference>
<dbReference type="PANTHER" id="PTHR14167">
    <property type="entry name" value="SH3 DOMAIN-CONTAINING"/>
    <property type="match status" value="1"/>
</dbReference>
<evidence type="ECO:0000259" key="4">
    <source>
        <dbReference type="PROSITE" id="PS50002"/>
    </source>
</evidence>
<dbReference type="PROSITE" id="PS50002">
    <property type="entry name" value="SH3"/>
    <property type="match status" value="1"/>
</dbReference>
<evidence type="ECO:0000256" key="1">
    <source>
        <dbReference type="ARBA" id="ARBA00022443"/>
    </source>
</evidence>
<sequence length="184" mass="19840">MSVYIRDTKHEHGKATKGFTLDSDGSDDDWETDPDYVNDISEKDQRWGSKATGLMRGAVEDVKDIHALREKAKAQDTVAAEADYVQRGKFSRGYGGDNGVEGADASTTAEPRTAPAAAPAKAAPGPPATKETCTAVYDYEATDDTELSFNEGDVITVLEKIDDGWWSGELNGNVGVFPANYVEQ</sequence>
<dbReference type="eggNOG" id="KOG1118">
    <property type="taxonomic scope" value="Eukaryota"/>
</dbReference>
<protein>
    <submittedName>
        <fullName evidence="5">Cortactin isoform F</fullName>
    </submittedName>
</protein>
<dbReference type="OrthoDB" id="5971719at2759"/>
<organism evidence="5 6">
    <name type="scientific">Thecamonas trahens ATCC 50062</name>
    <dbReference type="NCBI Taxonomy" id="461836"/>
    <lineage>
        <taxon>Eukaryota</taxon>
        <taxon>Apusozoa</taxon>
        <taxon>Apusomonadida</taxon>
        <taxon>Apusomonadidae</taxon>
        <taxon>Thecamonas</taxon>
    </lineage>
</organism>
<dbReference type="RefSeq" id="XP_013756644.1">
    <property type="nucleotide sequence ID" value="XM_013901190.1"/>
</dbReference>
<dbReference type="Proteomes" id="UP000054408">
    <property type="component" value="Unassembled WGS sequence"/>
</dbReference>
<evidence type="ECO:0000313" key="5">
    <source>
        <dbReference type="EMBL" id="KNC50947.1"/>
    </source>
</evidence>
<accession>A0A0L0DF28</accession>
<dbReference type="PANTHER" id="PTHR14167:SF120">
    <property type="entry name" value="AER140CP"/>
    <property type="match status" value="1"/>
</dbReference>
<dbReference type="PRINTS" id="PR01887">
    <property type="entry name" value="SPECTRNALPHA"/>
</dbReference>
<keyword evidence="6" id="KW-1185">Reference proteome</keyword>
<dbReference type="InterPro" id="IPR050384">
    <property type="entry name" value="Endophilin_SH3RF"/>
</dbReference>
<dbReference type="FunFam" id="2.30.30.40:FF:000072">
    <property type="entry name" value="Unconventional Myosin IB"/>
    <property type="match status" value="1"/>
</dbReference>
<gene>
    <name evidence="5" type="ORF">AMSG_07198</name>
</gene>
<feature type="compositionally biased region" description="Basic and acidic residues" evidence="3">
    <location>
        <begin position="1"/>
        <end position="14"/>
    </location>
</feature>
<feature type="compositionally biased region" description="Low complexity" evidence="3">
    <location>
        <begin position="105"/>
        <end position="123"/>
    </location>
</feature>
<dbReference type="InterPro" id="IPR036028">
    <property type="entry name" value="SH3-like_dom_sf"/>
</dbReference>
<evidence type="ECO:0000256" key="3">
    <source>
        <dbReference type="SAM" id="MobiDB-lite"/>
    </source>
</evidence>
<dbReference type="GeneID" id="25566174"/>
<name>A0A0L0DF28_THETB</name>
<feature type="region of interest" description="Disordered" evidence="3">
    <location>
        <begin position="1"/>
        <end position="48"/>
    </location>
</feature>
<proteinExistence type="predicted"/>
<dbReference type="Pfam" id="PF14604">
    <property type="entry name" value="SH3_9"/>
    <property type="match status" value="1"/>
</dbReference>
<keyword evidence="1 2" id="KW-0728">SH3 domain</keyword>